<dbReference type="AlphaFoldDB" id="A0A915ETM1"/>
<keyword evidence="1" id="KW-0243">Dynein</keyword>
<dbReference type="PANTHER" id="PTHR11886:SF35">
    <property type="entry name" value="DYNEIN LIGHT CHAIN"/>
    <property type="match status" value="1"/>
</dbReference>
<dbReference type="PANTHER" id="PTHR11886">
    <property type="entry name" value="DYNEIN LIGHT CHAIN"/>
    <property type="match status" value="1"/>
</dbReference>
<proteinExistence type="inferred from homology"/>
<comment type="subcellular location">
    <subcellularLocation>
        <location evidence="1">Cytoplasm</location>
        <location evidence="1">Cytoskeleton</location>
    </subcellularLocation>
</comment>
<sequence>MYLKSCDYKVIEAEIFLSTVEDRTLQAICDLAWMALQKFSQPTDMAAFLKENCDQSFGASWQCIVGKTFGSFVSVDCANMLNFRIGKTVFLLYKTYSEDEFQVIKSSVRSIKI</sequence>
<dbReference type="InterPro" id="IPR037177">
    <property type="entry name" value="DLC_sf"/>
</dbReference>
<dbReference type="InterPro" id="IPR001372">
    <property type="entry name" value="Dynein_light_chain_typ-1/2"/>
</dbReference>
<dbReference type="SMART" id="SM01375">
    <property type="entry name" value="Dynein_light"/>
    <property type="match status" value="1"/>
</dbReference>
<dbReference type="GO" id="GO:0007017">
    <property type="term" value="P:microtubule-based process"/>
    <property type="evidence" value="ECO:0007669"/>
    <property type="project" value="InterPro"/>
</dbReference>
<dbReference type="GO" id="GO:0005874">
    <property type="term" value="C:microtubule"/>
    <property type="evidence" value="ECO:0007669"/>
    <property type="project" value="UniProtKB-KW"/>
</dbReference>
<dbReference type="Gene3D" id="3.30.740.10">
    <property type="entry name" value="Protein Inhibitor Of Neuronal Nitric Oxide Synthase"/>
    <property type="match status" value="1"/>
</dbReference>
<keyword evidence="1" id="KW-0493">Microtubule</keyword>
<keyword evidence="1" id="KW-0963">Cytoplasm</keyword>
<evidence type="ECO:0000256" key="1">
    <source>
        <dbReference type="RuleBase" id="RU365010"/>
    </source>
</evidence>
<dbReference type="GO" id="GO:0005868">
    <property type="term" value="C:cytoplasmic dynein complex"/>
    <property type="evidence" value="ECO:0007669"/>
    <property type="project" value="TreeGrafter"/>
</dbReference>
<protein>
    <recommendedName>
        <fullName evidence="1">Dynein light chain</fullName>
    </recommendedName>
</protein>
<organism evidence="2 3">
    <name type="scientific">Ditylenchus dipsaci</name>
    <dbReference type="NCBI Taxonomy" id="166011"/>
    <lineage>
        <taxon>Eukaryota</taxon>
        <taxon>Metazoa</taxon>
        <taxon>Ecdysozoa</taxon>
        <taxon>Nematoda</taxon>
        <taxon>Chromadorea</taxon>
        <taxon>Rhabditida</taxon>
        <taxon>Tylenchina</taxon>
        <taxon>Tylenchomorpha</taxon>
        <taxon>Sphaerularioidea</taxon>
        <taxon>Anguinidae</taxon>
        <taxon>Anguininae</taxon>
        <taxon>Ditylenchus</taxon>
    </lineage>
</organism>
<accession>A0A915ETM1</accession>
<evidence type="ECO:0000313" key="3">
    <source>
        <dbReference type="WBParaSite" id="jg968"/>
    </source>
</evidence>
<dbReference type="Proteomes" id="UP000887574">
    <property type="component" value="Unplaced"/>
</dbReference>
<dbReference type="SUPFAM" id="SSF54648">
    <property type="entry name" value="DLC"/>
    <property type="match status" value="1"/>
</dbReference>
<name>A0A915ETM1_9BILA</name>
<keyword evidence="2" id="KW-1185">Reference proteome</keyword>
<keyword evidence="1" id="KW-0206">Cytoskeleton</keyword>
<dbReference type="Pfam" id="PF01221">
    <property type="entry name" value="Dynein_light"/>
    <property type="match status" value="1"/>
</dbReference>
<dbReference type="GO" id="GO:0045505">
    <property type="term" value="F:dynein intermediate chain binding"/>
    <property type="evidence" value="ECO:0007669"/>
    <property type="project" value="TreeGrafter"/>
</dbReference>
<dbReference type="CDD" id="cd21450">
    <property type="entry name" value="DLC-like_DYNLL1-like"/>
    <property type="match status" value="1"/>
</dbReference>
<comment type="similarity">
    <text evidence="1">Belongs to the dynein light chain family.</text>
</comment>
<dbReference type="WBParaSite" id="jg968">
    <property type="protein sequence ID" value="jg968"/>
    <property type="gene ID" value="jg968"/>
</dbReference>
<reference evidence="3" key="1">
    <citation type="submission" date="2022-11" db="UniProtKB">
        <authorList>
            <consortium name="WormBaseParasite"/>
        </authorList>
    </citation>
    <scope>IDENTIFICATION</scope>
</reference>
<evidence type="ECO:0000313" key="2">
    <source>
        <dbReference type="Proteomes" id="UP000887574"/>
    </source>
</evidence>
<keyword evidence="1" id="KW-0505">Motor protein</keyword>